<accession>A0A7R9QZB6</accession>
<evidence type="ECO:0000313" key="2">
    <source>
        <dbReference type="Proteomes" id="UP000728032"/>
    </source>
</evidence>
<proteinExistence type="predicted"/>
<protein>
    <submittedName>
        <fullName evidence="1">Uncharacterized protein</fullName>
    </submittedName>
</protein>
<evidence type="ECO:0000313" key="1">
    <source>
        <dbReference type="EMBL" id="CAD7663293.1"/>
    </source>
</evidence>
<name>A0A7R9QZB6_9ACAR</name>
<reference evidence="1" key="1">
    <citation type="submission" date="2020-11" db="EMBL/GenBank/DDBJ databases">
        <authorList>
            <person name="Tran Van P."/>
        </authorList>
    </citation>
    <scope>NUCLEOTIDE SEQUENCE</scope>
</reference>
<sequence>MRDKAFDICRTFLSGQWDNISSDDLIINKISIGLSNQLYICSLPDTHKPIGDEPRDALLRLYGQTIDGDDYKVTDSLITMLLSERRLG</sequence>
<feature type="non-terminal residue" evidence="1">
    <location>
        <position position="88"/>
    </location>
</feature>
<dbReference type="SUPFAM" id="SSF56112">
    <property type="entry name" value="Protein kinase-like (PK-like)"/>
    <property type="match status" value="1"/>
</dbReference>
<dbReference type="OrthoDB" id="6514296at2759"/>
<dbReference type="Gene3D" id="3.30.200.20">
    <property type="entry name" value="Phosphorylase Kinase, domain 1"/>
    <property type="match status" value="1"/>
</dbReference>
<keyword evidence="2" id="KW-1185">Reference proteome</keyword>
<dbReference type="InterPro" id="IPR011009">
    <property type="entry name" value="Kinase-like_dom_sf"/>
</dbReference>
<gene>
    <name evidence="1" type="ORF">ONB1V03_LOCUS19853</name>
</gene>
<dbReference type="EMBL" id="OC946613">
    <property type="protein sequence ID" value="CAD7663293.1"/>
    <property type="molecule type" value="Genomic_DNA"/>
</dbReference>
<dbReference type="Proteomes" id="UP000728032">
    <property type="component" value="Unassembled WGS sequence"/>
</dbReference>
<organism evidence="1">
    <name type="scientific">Oppiella nova</name>
    <dbReference type="NCBI Taxonomy" id="334625"/>
    <lineage>
        <taxon>Eukaryota</taxon>
        <taxon>Metazoa</taxon>
        <taxon>Ecdysozoa</taxon>
        <taxon>Arthropoda</taxon>
        <taxon>Chelicerata</taxon>
        <taxon>Arachnida</taxon>
        <taxon>Acari</taxon>
        <taxon>Acariformes</taxon>
        <taxon>Sarcoptiformes</taxon>
        <taxon>Oribatida</taxon>
        <taxon>Brachypylina</taxon>
        <taxon>Oppioidea</taxon>
        <taxon>Oppiidae</taxon>
        <taxon>Oppiella</taxon>
    </lineage>
</organism>
<dbReference type="AlphaFoldDB" id="A0A7R9QZB6"/>
<dbReference type="EMBL" id="CAJPVJ010031788">
    <property type="protein sequence ID" value="CAG2180430.1"/>
    <property type="molecule type" value="Genomic_DNA"/>
</dbReference>